<dbReference type="GO" id="GO:0015293">
    <property type="term" value="F:symporter activity"/>
    <property type="evidence" value="ECO:0007669"/>
    <property type="project" value="UniProtKB-KW"/>
</dbReference>
<dbReference type="PROSITE" id="PS50283">
    <property type="entry name" value="NA_SOLUT_SYMP_3"/>
    <property type="match status" value="1"/>
</dbReference>
<evidence type="ECO:0000256" key="8">
    <source>
        <dbReference type="ARBA" id="ARBA00023053"/>
    </source>
</evidence>
<feature type="transmembrane region" description="Helical" evidence="13">
    <location>
        <begin position="6"/>
        <end position="26"/>
    </location>
</feature>
<keyword evidence="6" id="KW-0769">Symport</keyword>
<evidence type="ECO:0000256" key="3">
    <source>
        <dbReference type="ARBA" id="ARBA00022448"/>
    </source>
</evidence>
<dbReference type="OrthoDB" id="9789704at2"/>
<dbReference type="EMBL" id="CP019288">
    <property type="protein sequence ID" value="QHI36463.1"/>
    <property type="molecule type" value="Genomic_DNA"/>
</dbReference>
<dbReference type="InterPro" id="IPR050277">
    <property type="entry name" value="Sodium:Solute_Symporter"/>
</dbReference>
<evidence type="ECO:0000256" key="9">
    <source>
        <dbReference type="ARBA" id="ARBA00023065"/>
    </source>
</evidence>
<evidence type="ECO:0000256" key="5">
    <source>
        <dbReference type="ARBA" id="ARBA00022692"/>
    </source>
</evidence>
<feature type="transmembrane region" description="Helical" evidence="13">
    <location>
        <begin position="47"/>
        <end position="66"/>
    </location>
</feature>
<dbReference type="PANTHER" id="PTHR48086:SF3">
    <property type="entry name" value="SODIUM_PROLINE SYMPORTER"/>
    <property type="match status" value="1"/>
</dbReference>
<keyword evidence="10 13" id="KW-0472">Membrane</keyword>
<evidence type="ECO:0000256" key="12">
    <source>
        <dbReference type="ARBA" id="ARBA00033708"/>
    </source>
</evidence>
<evidence type="ECO:0000256" key="6">
    <source>
        <dbReference type="ARBA" id="ARBA00022847"/>
    </source>
</evidence>
<evidence type="ECO:0000256" key="13">
    <source>
        <dbReference type="SAM" id="Phobius"/>
    </source>
</evidence>
<feature type="transmembrane region" description="Helical" evidence="13">
    <location>
        <begin position="317"/>
        <end position="342"/>
    </location>
</feature>
<dbReference type="PANTHER" id="PTHR48086">
    <property type="entry name" value="SODIUM/PROLINE SYMPORTER-RELATED"/>
    <property type="match status" value="1"/>
</dbReference>
<dbReference type="Gene3D" id="1.20.1730.10">
    <property type="entry name" value="Sodium/glucose cotransporter"/>
    <property type="match status" value="1"/>
</dbReference>
<feature type="transmembrane region" description="Helical" evidence="13">
    <location>
        <begin position="189"/>
        <end position="208"/>
    </location>
</feature>
<proteinExistence type="inferred from homology"/>
<dbReference type="GO" id="GO:0006814">
    <property type="term" value="P:sodium ion transport"/>
    <property type="evidence" value="ECO:0007669"/>
    <property type="project" value="UniProtKB-KW"/>
</dbReference>
<dbReference type="InterPro" id="IPR038377">
    <property type="entry name" value="Na/Glc_symporter_sf"/>
</dbReference>
<dbReference type="Proteomes" id="UP000464657">
    <property type="component" value="Chromosome"/>
</dbReference>
<feature type="transmembrane region" description="Helical" evidence="13">
    <location>
        <begin position="124"/>
        <end position="152"/>
    </location>
</feature>
<comment type="catalytic activity">
    <reaction evidence="12">
        <text>L-proline(in) + Na(+)(in) = L-proline(out) + Na(+)(out)</text>
        <dbReference type="Rhea" id="RHEA:28967"/>
        <dbReference type="ChEBI" id="CHEBI:29101"/>
        <dbReference type="ChEBI" id="CHEBI:60039"/>
    </reaction>
</comment>
<keyword evidence="3" id="KW-0813">Transport</keyword>
<feature type="transmembrane region" description="Helical" evidence="13">
    <location>
        <begin position="228"/>
        <end position="245"/>
    </location>
</feature>
<dbReference type="InterPro" id="IPR001734">
    <property type="entry name" value="Na/solute_symporter"/>
</dbReference>
<keyword evidence="15" id="KW-1185">Reference proteome</keyword>
<evidence type="ECO:0000256" key="7">
    <source>
        <dbReference type="ARBA" id="ARBA00022989"/>
    </source>
</evidence>
<accession>A0A7L4ZIA2</accession>
<dbReference type="AlphaFoldDB" id="A0A7L4ZIA2"/>
<feature type="transmembrane region" description="Helical" evidence="13">
    <location>
        <begin position="72"/>
        <end position="92"/>
    </location>
</feature>
<keyword evidence="9" id="KW-0406">Ion transport</keyword>
<evidence type="ECO:0000256" key="2">
    <source>
        <dbReference type="ARBA" id="ARBA00006434"/>
    </source>
</evidence>
<evidence type="ECO:0000256" key="4">
    <source>
        <dbReference type="ARBA" id="ARBA00022475"/>
    </source>
</evidence>
<dbReference type="GO" id="GO:0005886">
    <property type="term" value="C:plasma membrane"/>
    <property type="evidence" value="ECO:0007669"/>
    <property type="project" value="UniProtKB-SubCell"/>
</dbReference>
<feature type="transmembrane region" description="Helical" evidence="13">
    <location>
        <begin position="396"/>
        <end position="416"/>
    </location>
</feature>
<evidence type="ECO:0000313" key="14">
    <source>
        <dbReference type="EMBL" id="QHI36463.1"/>
    </source>
</evidence>
<evidence type="ECO:0000313" key="15">
    <source>
        <dbReference type="Proteomes" id="UP000464657"/>
    </source>
</evidence>
<protein>
    <submittedName>
        <fullName evidence="14">Uncharacterized protein</fullName>
    </submittedName>
</protein>
<dbReference type="RefSeq" id="WP_160129166.1">
    <property type="nucleotide sequence ID" value="NZ_CP019288.1"/>
</dbReference>
<gene>
    <name evidence="14" type="ORF">IMCC3317_18260</name>
</gene>
<name>A0A7L4ZIA2_9FLAO</name>
<keyword evidence="8" id="KW-0915">Sodium</keyword>
<comment type="subcellular location">
    <subcellularLocation>
        <location evidence="1">Cell membrane</location>
        <topology evidence="1">Multi-pass membrane protein</topology>
    </subcellularLocation>
</comment>
<comment type="similarity">
    <text evidence="2">Belongs to the sodium:solute symporter (SSF) (TC 2.A.21) family.</text>
</comment>
<feature type="transmembrane region" description="Helical" evidence="13">
    <location>
        <begin position="276"/>
        <end position="297"/>
    </location>
</feature>
<evidence type="ECO:0000256" key="10">
    <source>
        <dbReference type="ARBA" id="ARBA00023136"/>
    </source>
</evidence>
<keyword evidence="7 13" id="KW-1133">Transmembrane helix</keyword>
<dbReference type="KEGG" id="kan:IMCC3317_18260"/>
<feature type="transmembrane region" description="Helical" evidence="13">
    <location>
        <begin position="461"/>
        <end position="481"/>
    </location>
</feature>
<keyword evidence="5 13" id="KW-0812">Transmembrane</keyword>
<feature type="transmembrane region" description="Helical" evidence="13">
    <location>
        <begin position="363"/>
        <end position="384"/>
    </location>
</feature>
<feature type="transmembrane region" description="Helical" evidence="13">
    <location>
        <begin position="428"/>
        <end position="449"/>
    </location>
</feature>
<keyword evidence="4" id="KW-1003">Cell membrane</keyword>
<evidence type="ECO:0000256" key="1">
    <source>
        <dbReference type="ARBA" id="ARBA00004651"/>
    </source>
</evidence>
<organism evidence="14 15">
    <name type="scientific">Kordia antarctica</name>
    <dbReference type="NCBI Taxonomy" id="1218801"/>
    <lineage>
        <taxon>Bacteria</taxon>
        <taxon>Pseudomonadati</taxon>
        <taxon>Bacteroidota</taxon>
        <taxon>Flavobacteriia</taxon>
        <taxon>Flavobacteriales</taxon>
        <taxon>Flavobacteriaceae</taxon>
        <taxon>Kordia</taxon>
    </lineage>
</organism>
<keyword evidence="11" id="KW-0739">Sodium transport</keyword>
<feature type="transmembrane region" description="Helical" evidence="13">
    <location>
        <begin position="158"/>
        <end position="177"/>
    </location>
</feature>
<reference evidence="14 15" key="1">
    <citation type="journal article" date="2013" name="Int. J. Syst. Evol. Microbiol.">
        <title>Kordia antarctica sp. nov., isolated from Antarctic seawater.</title>
        <authorList>
            <person name="Baek K."/>
            <person name="Choi A."/>
            <person name="Kang I."/>
            <person name="Lee K."/>
            <person name="Cho J.C."/>
        </authorList>
    </citation>
    <scope>NUCLEOTIDE SEQUENCE [LARGE SCALE GENOMIC DNA]</scope>
    <source>
        <strain evidence="14 15">IMCC3317</strain>
    </source>
</reference>
<sequence>MNISDITALIGLSISSLIFILLASRAKTSKFSLIGYTMADKSISSKQYGSSFVAASSSLATVMLFFLTNAKFYGLTLLWCGLTYLLGQYLFVRYVRDKDVIKEDVRTVSDLWFYTIRSKVNARIITALTITSFLIILFIELYVGSIIFGYFFSSFTPYYGVISFIVVGLIVIYYVRIGGLKAVMQTDGWQLMLMLVSVIAVLLFSILFQSENGPNFEFSKFFSFDAEWQNTLVFCFWILIINVSLPFTQLSSWQRVAACTSGEEVWKGFRSHILKFSIIWFVPVIAFAILSGKGMYFGDLGSFLDAIKSSGGISELVLYPLIVIGFGSALFSTADTALIALTTSLADTNTFKKSLEKLEVKKLKLYITIISFIIMLSLAAVFSVAQANVGEWFLPLIYNVFGQLGIIAPLIIYSLWHLKDDPISLKPTGNWIISISILIAWFIIVYATFKAVEESNQLWSQLSTPIGMTLTTFGLIIGLKFKNLKTQ</sequence>
<evidence type="ECO:0000256" key="11">
    <source>
        <dbReference type="ARBA" id="ARBA00023201"/>
    </source>
</evidence>